<accession>A0ABS1VBQ0</accession>
<dbReference type="Proteomes" id="UP000606490">
    <property type="component" value="Unassembled WGS sequence"/>
</dbReference>
<comment type="function">
    <text evidence="2">Could be a virulence factor.</text>
</comment>
<keyword evidence="7" id="KW-0378">Hydrolase</keyword>
<evidence type="ECO:0000313" key="11">
    <source>
        <dbReference type="EMBL" id="MBL6459104.1"/>
    </source>
</evidence>
<evidence type="ECO:0000256" key="4">
    <source>
        <dbReference type="ARBA" id="ARBA00018392"/>
    </source>
</evidence>
<reference evidence="11 12" key="1">
    <citation type="submission" date="2021-01" db="EMBL/GenBank/DDBJ databases">
        <title>Belnapia mucosa sp. nov. and Belnapia arida sp. nov., isolated from the Tabernas Desert (Almeria, Spain).</title>
        <authorList>
            <person name="Molina-Menor E."/>
            <person name="Vidal-Verdu A."/>
            <person name="Calonge A."/>
            <person name="Satari L."/>
            <person name="Pereto Magraner J."/>
            <person name="Porcar Miralles M."/>
        </authorList>
    </citation>
    <scope>NUCLEOTIDE SEQUENCE [LARGE SCALE GENOMIC DNA]</scope>
    <source>
        <strain evidence="11 12">T6</strain>
    </source>
</reference>
<dbReference type="SMART" id="SM00155">
    <property type="entry name" value="PLDc"/>
    <property type="match status" value="2"/>
</dbReference>
<dbReference type="CDD" id="cd09143">
    <property type="entry name" value="PLDc_vPLD1_2_like_bac_2"/>
    <property type="match status" value="1"/>
</dbReference>
<comment type="subcellular location">
    <subcellularLocation>
        <location evidence="3">Secreted</location>
    </subcellularLocation>
</comment>
<dbReference type="Gene3D" id="3.30.870.10">
    <property type="entry name" value="Endonuclease Chain A"/>
    <property type="match status" value="2"/>
</dbReference>
<keyword evidence="12" id="KW-1185">Reference proteome</keyword>
<dbReference type="CDD" id="cd09140">
    <property type="entry name" value="PLDc_vPLD1_2_like_bac_1"/>
    <property type="match status" value="1"/>
</dbReference>
<dbReference type="InterPro" id="IPR015679">
    <property type="entry name" value="PLipase_D_fam"/>
</dbReference>
<evidence type="ECO:0000256" key="6">
    <source>
        <dbReference type="ARBA" id="ARBA00022737"/>
    </source>
</evidence>
<organism evidence="11 12">
    <name type="scientific">Belnapia mucosa</name>
    <dbReference type="NCBI Taxonomy" id="2804532"/>
    <lineage>
        <taxon>Bacteria</taxon>
        <taxon>Pseudomonadati</taxon>
        <taxon>Pseudomonadota</taxon>
        <taxon>Alphaproteobacteria</taxon>
        <taxon>Acetobacterales</taxon>
        <taxon>Roseomonadaceae</taxon>
        <taxon>Belnapia</taxon>
    </lineage>
</organism>
<evidence type="ECO:0000256" key="9">
    <source>
        <dbReference type="ARBA" id="ARBA00029594"/>
    </source>
</evidence>
<evidence type="ECO:0000256" key="2">
    <source>
        <dbReference type="ARBA" id="ARBA00003145"/>
    </source>
</evidence>
<evidence type="ECO:0000256" key="8">
    <source>
        <dbReference type="ARBA" id="ARBA00023098"/>
    </source>
</evidence>
<sequence length="505" mass="54767">MSADSSGSGLLLSGAERAGPIAAYGRSSSLLRPGETCWRIEPAGRVAVLLDSAAYFAAAKAAMLRAERSILLLGWDFDPRTRLCPNTAATEPPDEIGPLLTGLAAHRRDLDVRVLIWDIPLLITVGRQFFPKRAAARFRSSRVHFHLDHAPGGACHHQKLLVIDDAIAFCGGGDFAINRWDTPSHPDHDARRRLPFGREHAPRHEVMMLVDGGAAAALGRLARERWFHATGERIEPPLPIGGDPWPQEVPPDLIDAPRLGIARTEPAWTQEPPAREVEALHLAAIAAARRLIYLENQYFASPRLADALAERLAEAEGPEILLVVSGRSPSFFDRMTMDAPRDSLVARLRAADRHGRFAAYAPRTVGGRTVLVHSKVAIIDDRLLRVGSANLNNRSGGFDTECDLALEAPDGPAGAHVETAIGRFREKLIGHFLDVDERRMAAAISRAGSLAGGIEALDGDRDVRRLQPLPPGGPGPLGALVAALQLGDPNGLEDAWRPWRRLRAP</sequence>
<dbReference type="InterPro" id="IPR001736">
    <property type="entry name" value="PLipase_D/transphosphatidylase"/>
</dbReference>
<evidence type="ECO:0000256" key="7">
    <source>
        <dbReference type="ARBA" id="ARBA00022801"/>
    </source>
</evidence>
<feature type="domain" description="PLD phosphodiesterase" evidence="10">
    <location>
        <begin position="152"/>
        <end position="179"/>
    </location>
</feature>
<evidence type="ECO:0000313" key="12">
    <source>
        <dbReference type="Proteomes" id="UP000606490"/>
    </source>
</evidence>
<dbReference type="Pfam" id="PF13091">
    <property type="entry name" value="PLDc_2"/>
    <property type="match status" value="1"/>
</dbReference>
<comment type="catalytic activity">
    <reaction evidence="1">
        <text>a 1,2-diacyl-sn-glycero-3-phosphocholine + H2O = a 1,2-diacyl-sn-glycero-3-phosphate + choline + H(+)</text>
        <dbReference type="Rhea" id="RHEA:14445"/>
        <dbReference type="ChEBI" id="CHEBI:15354"/>
        <dbReference type="ChEBI" id="CHEBI:15377"/>
        <dbReference type="ChEBI" id="CHEBI:15378"/>
        <dbReference type="ChEBI" id="CHEBI:57643"/>
        <dbReference type="ChEBI" id="CHEBI:58608"/>
        <dbReference type="EC" id="3.1.4.4"/>
    </reaction>
</comment>
<comment type="caution">
    <text evidence="11">The sequence shown here is derived from an EMBL/GenBank/DDBJ whole genome shotgun (WGS) entry which is preliminary data.</text>
</comment>
<name>A0ABS1VBQ0_9PROT</name>
<feature type="domain" description="PLD phosphodiesterase" evidence="10">
    <location>
        <begin position="368"/>
        <end position="395"/>
    </location>
</feature>
<evidence type="ECO:0000256" key="1">
    <source>
        <dbReference type="ARBA" id="ARBA00000798"/>
    </source>
</evidence>
<dbReference type="EMBL" id="JAEUXJ010000026">
    <property type="protein sequence ID" value="MBL6459104.1"/>
    <property type="molecule type" value="Genomic_DNA"/>
</dbReference>
<dbReference type="PANTHER" id="PTHR18896:SF76">
    <property type="entry name" value="PHOSPHOLIPASE"/>
    <property type="match status" value="1"/>
</dbReference>
<keyword evidence="5" id="KW-0964">Secreted</keyword>
<dbReference type="PANTHER" id="PTHR18896">
    <property type="entry name" value="PHOSPHOLIPASE D"/>
    <property type="match status" value="1"/>
</dbReference>
<evidence type="ECO:0000256" key="3">
    <source>
        <dbReference type="ARBA" id="ARBA00004613"/>
    </source>
</evidence>
<dbReference type="InterPro" id="IPR025202">
    <property type="entry name" value="PLD-like_dom"/>
</dbReference>
<dbReference type="SUPFAM" id="SSF56024">
    <property type="entry name" value="Phospholipase D/nuclease"/>
    <property type="match status" value="2"/>
</dbReference>
<protein>
    <recommendedName>
        <fullName evidence="4">Phospholipase D</fullName>
    </recommendedName>
    <alternativeName>
        <fullName evidence="9">Choline phosphatase</fullName>
    </alternativeName>
</protein>
<gene>
    <name evidence="11" type="ORF">JMJ55_27635</name>
</gene>
<keyword evidence="8" id="KW-0443">Lipid metabolism</keyword>
<evidence type="ECO:0000259" key="10">
    <source>
        <dbReference type="PROSITE" id="PS50035"/>
    </source>
</evidence>
<dbReference type="PROSITE" id="PS50035">
    <property type="entry name" value="PLD"/>
    <property type="match status" value="2"/>
</dbReference>
<keyword evidence="6" id="KW-0677">Repeat</keyword>
<proteinExistence type="predicted"/>
<evidence type="ECO:0000256" key="5">
    <source>
        <dbReference type="ARBA" id="ARBA00022525"/>
    </source>
</evidence>